<organism evidence="1 2">
    <name type="scientific">Bordetella bronchiseptica 00-P-2796</name>
    <dbReference type="NCBI Taxonomy" id="1331199"/>
    <lineage>
        <taxon>Bacteria</taxon>
        <taxon>Pseudomonadati</taxon>
        <taxon>Pseudomonadota</taxon>
        <taxon>Betaproteobacteria</taxon>
        <taxon>Burkholderiales</taxon>
        <taxon>Alcaligenaceae</taxon>
        <taxon>Bordetella</taxon>
    </lineage>
</organism>
<proteinExistence type="predicted"/>
<gene>
    <name evidence="1" type="ORF">L490_1449</name>
</gene>
<keyword evidence="2" id="KW-1185">Reference proteome</keyword>
<evidence type="ECO:0000313" key="1">
    <source>
        <dbReference type="EMBL" id="KCV31165.1"/>
    </source>
</evidence>
<reference evidence="1 2" key="1">
    <citation type="submission" date="2014-03" db="EMBL/GenBank/DDBJ databases">
        <title>Genome sequence of Bordetella bronchiseptica.</title>
        <authorList>
            <person name="Harvill E."/>
            <person name="Goodfield L.L."/>
            <person name="Ivanov Y.V."/>
            <person name="Meyer J.A."/>
            <person name="Muse S.J."/>
            <person name="Jacobs N."/>
            <person name="Bendor L."/>
            <person name="Smallridge W.E."/>
            <person name="Brinkac L.M."/>
            <person name="Sanka R."/>
            <person name="Kim M."/>
            <person name="Losada L."/>
        </authorList>
    </citation>
    <scope>NUCLEOTIDE SEQUENCE [LARGE SCALE GENOMIC DNA]</scope>
    <source>
        <strain evidence="1 2">00-P-2796</strain>
    </source>
</reference>
<accession>A0ABR4R9W7</accession>
<protein>
    <submittedName>
        <fullName evidence="1">N-acetyltransferase YedL</fullName>
    </submittedName>
</protein>
<name>A0ABR4R9W7_BORBO</name>
<dbReference type="EMBL" id="JGWH01000173">
    <property type="protein sequence ID" value="KCV31165.1"/>
    <property type="molecule type" value="Genomic_DNA"/>
</dbReference>
<comment type="caution">
    <text evidence="1">The sequence shown here is derived from an EMBL/GenBank/DDBJ whole genome shotgun (WGS) entry which is preliminary data.</text>
</comment>
<sequence length="143" mass="14687">MTARKFHVDGSAAPAGHIFVFGSNLRGAHLGGAAAAAHSEYGAAWGVSEGRTGHAYAIPTVAVTVVSRLSLPAIGAAVERFIAYATAHPHLHFFITRVGCGIAGHLDADIAPMFRDAPANCSLPDTWAAILEDSSAAAQEVLA</sequence>
<dbReference type="RefSeq" id="WP_015973950.1">
    <property type="nucleotide sequence ID" value="NZ_JGWH01000173.1"/>
</dbReference>
<dbReference type="Proteomes" id="UP000025756">
    <property type="component" value="Unassembled WGS sequence"/>
</dbReference>
<evidence type="ECO:0000313" key="2">
    <source>
        <dbReference type="Proteomes" id="UP000025756"/>
    </source>
</evidence>